<dbReference type="InterPro" id="IPR051236">
    <property type="entry name" value="HAT_RTT109-like"/>
</dbReference>
<proteinExistence type="predicted"/>
<dbReference type="PANTHER" id="PTHR31571:SF1">
    <property type="entry name" value="ALTERED INHERITANCE OF MITOCHONDRIA PROTEIN 6"/>
    <property type="match status" value="1"/>
</dbReference>
<dbReference type="RefSeq" id="WP_306085549.1">
    <property type="nucleotide sequence ID" value="NZ_CP120992.1"/>
</dbReference>
<evidence type="ECO:0000313" key="4">
    <source>
        <dbReference type="Proteomes" id="UP001229952"/>
    </source>
</evidence>
<dbReference type="PROSITE" id="PS51318">
    <property type="entry name" value="TAT"/>
    <property type="match status" value="1"/>
</dbReference>
<accession>A0ABY9HX41</accession>
<keyword evidence="4" id="KW-1185">Reference proteome</keyword>
<evidence type="ECO:0000256" key="1">
    <source>
        <dbReference type="ARBA" id="ARBA00014286"/>
    </source>
</evidence>
<dbReference type="EMBL" id="CP120992">
    <property type="protein sequence ID" value="WLQ38876.1"/>
    <property type="molecule type" value="Genomic_DNA"/>
</dbReference>
<feature type="chain" id="PRO_5045898366" description="Altered inheritance of mitochondria protein 6" evidence="2">
    <location>
        <begin position="31"/>
        <end position="296"/>
    </location>
</feature>
<dbReference type="CDD" id="cd08577">
    <property type="entry name" value="PI-PLCc_GDPD_SF_unchar3"/>
    <property type="match status" value="1"/>
</dbReference>
<dbReference type="Pfam" id="PF13653">
    <property type="entry name" value="GDPD_2"/>
    <property type="match status" value="1"/>
</dbReference>
<gene>
    <name evidence="3" type="ORF">P8A22_01750</name>
</gene>
<name>A0ABY9HX41_9ACTN</name>
<dbReference type="Proteomes" id="UP001229952">
    <property type="component" value="Chromosome"/>
</dbReference>
<dbReference type="Gene3D" id="3.20.20.190">
    <property type="entry name" value="Phosphatidylinositol (PI) phosphodiesterase"/>
    <property type="match status" value="1"/>
</dbReference>
<dbReference type="PANTHER" id="PTHR31571">
    <property type="entry name" value="ALTERED INHERITANCE OF MITOCHONDRIA PROTEIN 6"/>
    <property type="match status" value="1"/>
</dbReference>
<dbReference type="InterPro" id="IPR039559">
    <property type="entry name" value="AIM6_PI-PLC-like_dom"/>
</dbReference>
<feature type="signal peptide" evidence="2">
    <location>
        <begin position="1"/>
        <end position="30"/>
    </location>
</feature>
<dbReference type="InterPro" id="IPR017946">
    <property type="entry name" value="PLC-like_Pdiesterase_TIM-brl"/>
</dbReference>
<evidence type="ECO:0000313" key="3">
    <source>
        <dbReference type="EMBL" id="WLQ38876.1"/>
    </source>
</evidence>
<protein>
    <recommendedName>
        <fullName evidence="1">Altered inheritance of mitochondria protein 6</fullName>
    </recommendedName>
</protein>
<organism evidence="3 4">
    <name type="scientific">Streptomyces laculatispora</name>
    <dbReference type="NCBI Taxonomy" id="887464"/>
    <lineage>
        <taxon>Bacteria</taxon>
        <taxon>Bacillati</taxon>
        <taxon>Actinomycetota</taxon>
        <taxon>Actinomycetes</taxon>
        <taxon>Kitasatosporales</taxon>
        <taxon>Streptomycetaceae</taxon>
        <taxon>Streptomyces</taxon>
    </lineage>
</organism>
<sequence length="296" mass="32340">MAFPTRRRAVTTALATAAAGTLLPLRTATAAETPAAARPVRGPRPLRRAHAHNDYLHPRPLHDALGHGFTSVEADIFLVDGELLVAHEATDLDPARTLSALYLEPLLARVRANHGTVFPGDRTPVQLLIDIKTDGAAAYQELDRQLRRHRQMLTAFHHGRVRPGAVTPVVSGDRAARAPMEAQGSRYAFYDGRLDDLGTAATASFIPLISSSWTETFGWQGAGPCPPAERDTLRSLTAAAHRRGQRVRFWATPDVPGPERDAVWAELLAAGVDHLNTDDLAGLARFLRHHDRDDRE</sequence>
<dbReference type="InterPro" id="IPR006311">
    <property type="entry name" value="TAT_signal"/>
</dbReference>
<dbReference type="SUPFAM" id="SSF51695">
    <property type="entry name" value="PLC-like phosphodiesterases"/>
    <property type="match status" value="1"/>
</dbReference>
<reference evidence="3 4" key="1">
    <citation type="submission" date="2023-03" db="EMBL/GenBank/DDBJ databases">
        <title>Isolation and description of six Streptomyces strains from soil environments, able to metabolize different microbial glucans.</title>
        <authorList>
            <person name="Widen T."/>
            <person name="Larsbrink J."/>
        </authorList>
    </citation>
    <scope>NUCLEOTIDE SEQUENCE [LARGE SCALE GENOMIC DNA]</scope>
    <source>
        <strain evidence="3 4">Mut2</strain>
    </source>
</reference>
<evidence type="ECO:0000256" key="2">
    <source>
        <dbReference type="SAM" id="SignalP"/>
    </source>
</evidence>
<keyword evidence="2" id="KW-0732">Signal</keyword>